<dbReference type="PROSITE" id="PS50893">
    <property type="entry name" value="ABC_TRANSPORTER_2"/>
    <property type="match status" value="1"/>
</dbReference>
<organism evidence="5">
    <name type="scientific">hydrothermal vent metagenome</name>
    <dbReference type="NCBI Taxonomy" id="652676"/>
    <lineage>
        <taxon>unclassified sequences</taxon>
        <taxon>metagenomes</taxon>
        <taxon>ecological metagenomes</taxon>
    </lineage>
</organism>
<evidence type="ECO:0000256" key="2">
    <source>
        <dbReference type="ARBA" id="ARBA00022741"/>
    </source>
</evidence>
<dbReference type="InterPro" id="IPR003439">
    <property type="entry name" value="ABC_transporter-like_ATP-bd"/>
</dbReference>
<evidence type="ECO:0000256" key="3">
    <source>
        <dbReference type="ARBA" id="ARBA00022840"/>
    </source>
</evidence>
<dbReference type="PROSITE" id="PS00211">
    <property type="entry name" value="ABC_TRANSPORTER_1"/>
    <property type="match status" value="1"/>
</dbReference>
<dbReference type="InterPro" id="IPR017871">
    <property type="entry name" value="ABC_transporter-like_CS"/>
</dbReference>
<dbReference type="AlphaFoldDB" id="A0A3B0RZI3"/>
<name>A0A3B0RZI3_9ZZZZ</name>
<dbReference type="SMART" id="SM00382">
    <property type="entry name" value="AAA"/>
    <property type="match status" value="1"/>
</dbReference>
<dbReference type="GO" id="GO:0016887">
    <property type="term" value="F:ATP hydrolysis activity"/>
    <property type="evidence" value="ECO:0007669"/>
    <property type="project" value="InterPro"/>
</dbReference>
<reference evidence="5" key="1">
    <citation type="submission" date="2018-06" db="EMBL/GenBank/DDBJ databases">
        <authorList>
            <person name="Zhirakovskaya E."/>
        </authorList>
    </citation>
    <scope>NUCLEOTIDE SEQUENCE</scope>
</reference>
<evidence type="ECO:0000259" key="4">
    <source>
        <dbReference type="PROSITE" id="PS50893"/>
    </source>
</evidence>
<sequence length="257" mass="27505">MSENHIELKNVHKSFGPKHVLHGLNLTVKRGHSMVVIGGSGSGKSVMLKCILGLLKPEEGSIQIAGKDVTGMRGAKRDEVLSRFGMLFQGAALFDSLPVWQNVAFGLIQGKAMKAKMAKEIALEKLSQVGLGPDVAQLFPAELSGGMQKRVGLARAIAGDPEIIFFDEPTTGLDPIMADVINDLIVDCVKRLGATTISITHDMASARKIADDIAMIYKGEIIWQGKAGEVDSSGNDYVDQFIHGSADGPIQMDVLKP</sequence>
<keyword evidence="1" id="KW-0813">Transport</keyword>
<keyword evidence="3 5" id="KW-0067">ATP-binding</keyword>
<dbReference type="InterPro" id="IPR003593">
    <property type="entry name" value="AAA+_ATPase"/>
</dbReference>
<keyword evidence="2" id="KW-0547">Nucleotide-binding</keyword>
<dbReference type="CDD" id="cd03261">
    <property type="entry name" value="ABC_Org_Solvent_Resistant"/>
    <property type="match status" value="1"/>
</dbReference>
<dbReference type="Gene3D" id="3.40.50.300">
    <property type="entry name" value="P-loop containing nucleotide triphosphate hydrolases"/>
    <property type="match status" value="1"/>
</dbReference>
<evidence type="ECO:0000313" key="5">
    <source>
        <dbReference type="EMBL" id="VAV93668.1"/>
    </source>
</evidence>
<feature type="domain" description="ABC transporter" evidence="4">
    <location>
        <begin position="6"/>
        <end position="243"/>
    </location>
</feature>
<protein>
    <submittedName>
        <fullName evidence="5">Phospholipid ABC transporter ATP-binding protein MlaF</fullName>
    </submittedName>
</protein>
<dbReference type="InterPro" id="IPR027417">
    <property type="entry name" value="P-loop_NTPase"/>
</dbReference>
<dbReference type="PANTHER" id="PTHR43023">
    <property type="entry name" value="PROTEIN TRIGALACTOSYLDIACYLGLYCEROL 3, CHLOROPLASTIC"/>
    <property type="match status" value="1"/>
</dbReference>
<dbReference type="SUPFAM" id="SSF52540">
    <property type="entry name" value="P-loop containing nucleoside triphosphate hydrolases"/>
    <property type="match status" value="1"/>
</dbReference>
<dbReference type="GO" id="GO:0005524">
    <property type="term" value="F:ATP binding"/>
    <property type="evidence" value="ECO:0007669"/>
    <property type="project" value="UniProtKB-KW"/>
</dbReference>
<dbReference type="PANTHER" id="PTHR43023:SF6">
    <property type="entry name" value="INTERMEMBRANE PHOSPHOLIPID TRANSPORT SYSTEM ATP-BINDING PROTEIN MLAF"/>
    <property type="match status" value="1"/>
</dbReference>
<dbReference type="Pfam" id="PF00005">
    <property type="entry name" value="ABC_tran"/>
    <property type="match status" value="1"/>
</dbReference>
<dbReference type="EMBL" id="UOEC01000111">
    <property type="protein sequence ID" value="VAV93668.1"/>
    <property type="molecule type" value="Genomic_DNA"/>
</dbReference>
<gene>
    <name evidence="5" type="ORF">MNBD_ALPHA08-1815</name>
</gene>
<evidence type="ECO:0000256" key="1">
    <source>
        <dbReference type="ARBA" id="ARBA00022448"/>
    </source>
</evidence>
<proteinExistence type="predicted"/>
<accession>A0A3B0RZI3</accession>